<dbReference type="AlphaFoldDB" id="A0A1P8WGH2"/>
<name>A0A1P8WGH2_9PLAN</name>
<dbReference type="GO" id="GO:0003939">
    <property type="term" value="F:L-iditol 2-dehydrogenase (NAD+) activity"/>
    <property type="evidence" value="ECO:0007669"/>
    <property type="project" value="UniProtKB-EC"/>
</dbReference>
<keyword evidence="6" id="KW-0520">NAD</keyword>
<comment type="cofactor">
    <cofactor evidence="1 7">
        <name>Zn(2+)</name>
        <dbReference type="ChEBI" id="CHEBI:29105"/>
    </cofactor>
</comment>
<evidence type="ECO:0000313" key="9">
    <source>
        <dbReference type="EMBL" id="APZ93169.1"/>
    </source>
</evidence>
<reference evidence="9 10" key="1">
    <citation type="journal article" date="2016" name="Front. Microbiol.">
        <title>Fuerstia marisgermanicae gen. nov., sp. nov., an Unusual Member of the Phylum Planctomycetes from the German Wadden Sea.</title>
        <authorList>
            <person name="Kohn T."/>
            <person name="Heuer A."/>
            <person name="Jogler M."/>
            <person name="Vollmers J."/>
            <person name="Boedeker C."/>
            <person name="Bunk B."/>
            <person name="Rast P."/>
            <person name="Borchert D."/>
            <person name="Glockner I."/>
            <person name="Freese H.M."/>
            <person name="Klenk H.P."/>
            <person name="Overmann J."/>
            <person name="Kaster A.K."/>
            <person name="Rohde M."/>
            <person name="Wiegand S."/>
            <person name="Jogler C."/>
        </authorList>
    </citation>
    <scope>NUCLEOTIDE SEQUENCE [LARGE SCALE GENOMIC DNA]</scope>
    <source>
        <strain evidence="9 10">NH11</strain>
    </source>
</reference>
<dbReference type="GO" id="GO:0008270">
    <property type="term" value="F:zinc ion binding"/>
    <property type="evidence" value="ECO:0007669"/>
    <property type="project" value="InterPro"/>
</dbReference>
<gene>
    <name evidence="9" type="primary">gutB</name>
    <name evidence="9" type="ORF">Fuma_02785</name>
</gene>
<dbReference type="InterPro" id="IPR011032">
    <property type="entry name" value="GroES-like_sf"/>
</dbReference>
<dbReference type="SUPFAM" id="SSF50129">
    <property type="entry name" value="GroES-like"/>
    <property type="match status" value="1"/>
</dbReference>
<dbReference type="PROSITE" id="PS00059">
    <property type="entry name" value="ADH_ZINC"/>
    <property type="match status" value="1"/>
</dbReference>
<evidence type="ECO:0000256" key="1">
    <source>
        <dbReference type="ARBA" id="ARBA00001947"/>
    </source>
</evidence>
<dbReference type="InterPro" id="IPR036291">
    <property type="entry name" value="NAD(P)-bd_dom_sf"/>
</dbReference>
<keyword evidence="5 9" id="KW-0560">Oxidoreductase</keyword>
<dbReference type="Pfam" id="PF08240">
    <property type="entry name" value="ADH_N"/>
    <property type="match status" value="1"/>
</dbReference>
<dbReference type="FunFam" id="3.40.50.720:FF:000068">
    <property type="entry name" value="Sorbitol dehydrogenase"/>
    <property type="match status" value="1"/>
</dbReference>
<comment type="similarity">
    <text evidence="2 7">Belongs to the zinc-containing alcohol dehydrogenase family.</text>
</comment>
<dbReference type="KEGG" id="fmr:Fuma_02785"/>
<evidence type="ECO:0000256" key="2">
    <source>
        <dbReference type="ARBA" id="ARBA00008072"/>
    </source>
</evidence>
<dbReference type="Pfam" id="PF00107">
    <property type="entry name" value="ADH_zinc_N"/>
    <property type="match status" value="1"/>
</dbReference>
<dbReference type="EMBL" id="CP017641">
    <property type="protein sequence ID" value="APZ93169.1"/>
    <property type="molecule type" value="Genomic_DNA"/>
</dbReference>
<keyword evidence="3 7" id="KW-0479">Metal-binding</keyword>
<dbReference type="EC" id="1.1.1.14" evidence="9"/>
<evidence type="ECO:0000256" key="5">
    <source>
        <dbReference type="ARBA" id="ARBA00023002"/>
    </source>
</evidence>
<proteinExistence type="inferred from homology"/>
<dbReference type="Gene3D" id="3.90.180.10">
    <property type="entry name" value="Medium-chain alcohol dehydrogenases, catalytic domain"/>
    <property type="match status" value="1"/>
</dbReference>
<evidence type="ECO:0000256" key="4">
    <source>
        <dbReference type="ARBA" id="ARBA00022833"/>
    </source>
</evidence>
<dbReference type="RefSeq" id="WP_077024676.1">
    <property type="nucleotide sequence ID" value="NZ_CP017641.1"/>
</dbReference>
<sequence>MKALLLSEYKKLELTDIPKPEIAADEVLVQIQACGICGSDIHGWDGSSGRRVPPLVMGHEAAGIVAAVGKNVQGYTEGDRITFDSMVWCGDCHFCRAGRTNLCDNRTVLGVSCGDYRRYGCFAEYVNVPARICCHLPESLSFEHAALIEAVSVAVHAANRTPVSLGDTAVVVGSGMIGLLVIQAIKQKGCSRVIATDLNSSRLEVAKKLGADVTINVGEEDAAARVKELTNGRGADVALEVVGATATIQSAIDCTRKGGSVTIVGNLAPTIELPLQSVVTRELNVFGSCASSGEYPACVDLLASGQIRVEDMITARAPLEQGHDWFNRLYEGEANAMKVLLCPTMT</sequence>
<accession>A0A1P8WGH2</accession>
<keyword evidence="10" id="KW-1185">Reference proteome</keyword>
<dbReference type="InterPro" id="IPR013149">
    <property type="entry name" value="ADH-like_C"/>
</dbReference>
<dbReference type="PANTHER" id="PTHR43401:SF2">
    <property type="entry name" value="L-THREONINE 3-DEHYDROGENASE"/>
    <property type="match status" value="1"/>
</dbReference>
<evidence type="ECO:0000313" key="10">
    <source>
        <dbReference type="Proteomes" id="UP000187735"/>
    </source>
</evidence>
<dbReference type="STRING" id="1891926.Fuma_02785"/>
<keyword evidence="4 7" id="KW-0862">Zinc</keyword>
<dbReference type="SUPFAM" id="SSF51735">
    <property type="entry name" value="NAD(P)-binding Rossmann-fold domains"/>
    <property type="match status" value="1"/>
</dbReference>
<evidence type="ECO:0000256" key="6">
    <source>
        <dbReference type="ARBA" id="ARBA00023027"/>
    </source>
</evidence>
<feature type="domain" description="Enoyl reductase (ER)" evidence="8">
    <location>
        <begin position="7"/>
        <end position="341"/>
    </location>
</feature>
<dbReference type="PANTHER" id="PTHR43401">
    <property type="entry name" value="L-THREONINE 3-DEHYDROGENASE"/>
    <property type="match status" value="1"/>
</dbReference>
<dbReference type="OrthoDB" id="239596at2"/>
<evidence type="ECO:0000256" key="3">
    <source>
        <dbReference type="ARBA" id="ARBA00022723"/>
    </source>
</evidence>
<evidence type="ECO:0000256" key="7">
    <source>
        <dbReference type="RuleBase" id="RU361277"/>
    </source>
</evidence>
<organism evidence="9 10">
    <name type="scientific">Fuerstiella marisgermanici</name>
    <dbReference type="NCBI Taxonomy" id="1891926"/>
    <lineage>
        <taxon>Bacteria</taxon>
        <taxon>Pseudomonadati</taxon>
        <taxon>Planctomycetota</taxon>
        <taxon>Planctomycetia</taxon>
        <taxon>Planctomycetales</taxon>
        <taxon>Planctomycetaceae</taxon>
        <taxon>Fuerstiella</taxon>
    </lineage>
</organism>
<evidence type="ECO:0000259" key="8">
    <source>
        <dbReference type="SMART" id="SM00829"/>
    </source>
</evidence>
<dbReference type="InterPro" id="IPR002328">
    <property type="entry name" value="ADH_Zn_CS"/>
</dbReference>
<dbReference type="SMART" id="SM00829">
    <property type="entry name" value="PKS_ER"/>
    <property type="match status" value="1"/>
</dbReference>
<dbReference type="InterPro" id="IPR050129">
    <property type="entry name" value="Zn_alcohol_dh"/>
</dbReference>
<dbReference type="Gene3D" id="3.40.50.720">
    <property type="entry name" value="NAD(P)-binding Rossmann-like Domain"/>
    <property type="match status" value="1"/>
</dbReference>
<dbReference type="InterPro" id="IPR020843">
    <property type="entry name" value="ER"/>
</dbReference>
<protein>
    <submittedName>
        <fullName evidence="9">Sorbitol dehydrogenase</fullName>
        <ecNumber evidence="9">1.1.1.14</ecNumber>
    </submittedName>
</protein>
<dbReference type="InterPro" id="IPR013154">
    <property type="entry name" value="ADH-like_N"/>
</dbReference>
<dbReference type="CDD" id="cd08236">
    <property type="entry name" value="sugar_DH"/>
    <property type="match status" value="1"/>
</dbReference>
<dbReference type="Proteomes" id="UP000187735">
    <property type="component" value="Chromosome"/>
</dbReference>